<dbReference type="Gene3D" id="3.40.50.300">
    <property type="entry name" value="P-loop containing nucleotide triphosphate hydrolases"/>
    <property type="match status" value="1"/>
</dbReference>
<dbReference type="PRINTS" id="PR01590">
    <property type="entry name" value="HTHFIS"/>
</dbReference>
<evidence type="ECO:0000313" key="11">
    <source>
        <dbReference type="Proteomes" id="UP001324634"/>
    </source>
</evidence>
<dbReference type="PROSITE" id="PS50045">
    <property type="entry name" value="SIGMA54_INTERACT_4"/>
    <property type="match status" value="1"/>
</dbReference>
<feature type="modified residue" description="4-aspartylphosphate" evidence="7">
    <location>
        <position position="75"/>
    </location>
</feature>
<dbReference type="PANTHER" id="PTHR32071">
    <property type="entry name" value="TRANSCRIPTIONAL REGULATORY PROTEIN"/>
    <property type="match status" value="1"/>
</dbReference>
<keyword evidence="11" id="KW-1185">Reference proteome</keyword>
<name>A0AAX4HNW2_9BACT</name>
<dbReference type="CDD" id="cd00009">
    <property type="entry name" value="AAA"/>
    <property type="match status" value="1"/>
</dbReference>
<evidence type="ECO:0000256" key="7">
    <source>
        <dbReference type="PROSITE-ProRule" id="PRU00169"/>
    </source>
</evidence>
<dbReference type="Gene3D" id="1.10.10.60">
    <property type="entry name" value="Homeodomain-like"/>
    <property type="match status" value="1"/>
</dbReference>
<feature type="domain" description="Sigma-54 factor interaction" evidence="8">
    <location>
        <begin position="187"/>
        <end position="416"/>
    </location>
</feature>
<accession>A0AAX4HNW2</accession>
<evidence type="ECO:0000256" key="2">
    <source>
        <dbReference type="ARBA" id="ARBA00022840"/>
    </source>
</evidence>
<dbReference type="SUPFAM" id="SSF52540">
    <property type="entry name" value="P-loop containing nucleoside triphosphate hydrolases"/>
    <property type="match status" value="1"/>
</dbReference>
<dbReference type="Pfam" id="PF00158">
    <property type="entry name" value="Sigma54_activat"/>
    <property type="match status" value="1"/>
</dbReference>
<dbReference type="KEGG" id="psti:SOO65_19735"/>
<dbReference type="PROSITE" id="PS50110">
    <property type="entry name" value="RESPONSE_REGULATORY"/>
    <property type="match status" value="1"/>
</dbReference>
<dbReference type="Gene3D" id="3.40.50.2300">
    <property type="match status" value="1"/>
</dbReference>
<dbReference type="AlphaFoldDB" id="A0AAX4HNW2"/>
<evidence type="ECO:0000259" key="9">
    <source>
        <dbReference type="PROSITE" id="PS50110"/>
    </source>
</evidence>
<dbReference type="PANTHER" id="PTHR32071:SF81">
    <property type="entry name" value="PROPIONATE CATABOLISM OPERON REGULATORY PROTEIN"/>
    <property type="match status" value="1"/>
</dbReference>
<evidence type="ECO:0000259" key="8">
    <source>
        <dbReference type="PROSITE" id="PS50045"/>
    </source>
</evidence>
<keyword evidence="2" id="KW-0067">ATP-binding</keyword>
<reference evidence="10 11" key="1">
    <citation type="submission" date="2023-11" db="EMBL/GenBank/DDBJ databases">
        <title>Peredibacter starrii A3.12.</title>
        <authorList>
            <person name="Mitchell R.J."/>
        </authorList>
    </citation>
    <scope>NUCLEOTIDE SEQUENCE [LARGE SCALE GENOMIC DNA]</scope>
    <source>
        <strain evidence="10 11">A3.12</strain>
    </source>
</reference>
<dbReference type="GO" id="GO:0006355">
    <property type="term" value="P:regulation of DNA-templated transcription"/>
    <property type="evidence" value="ECO:0007669"/>
    <property type="project" value="InterPro"/>
</dbReference>
<dbReference type="FunFam" id="3.40.50.300:FF:000006">
    <property type="entry name" value="DNA-binding transcriptional regulator NtrC"/>
    <property type="match status" value="1"/>
</dbReference>
<keyword evidence="3" id="KW-0805">Transcription regulation</keyword>
<dbReference type="SMART" id="SM00448">
    <property type="entry name" value="REC"/>
    <property type="match status" value="1"/>
</dbReference>
<dbReference type="RefSeq" id="WP_321394678.1">
    <property type="nucleotide sequence ID" value="NZ_CP139487.1"/>
</dbReference>
<evidence type="ECO:0000256" key="1">
    <source>
        <dbReference type="ARBA" id="ARBA00022741"/>
    </source>
</evidence>
<dbReference type="GO" id="GO:0000160">
    <property type="term" value="P:phosphorelay signal transduction system"/>
    <property type="evidence" value="ECO:0007669"/>
    <property type="project" value="InterPro"/>
</dbReference>
<dbReference type="InterPro" id="IPR058031">
    <property type="entry name" value="AAA_lid_NorR"/>
</dbReference>
<dbReference type="InterPro" id="IPR027417">
    <property type="entry name" value="P-loop_NTPase"/>
</dbReference>
<dbReference type="GO" id="GO:0043565">
    <property type="term" value="F:sequence-specific DNA binding"/>
    <property type="evidence" value="ECO:0007669"/>
    <property type="project" value="InterPro"/>
</dbReference>
<dbReference type="InterPro" id="IPR002197">
    <property type="entry name" value="HTH_Fis"/>
</dbReference>
<dbReference type="PROSITE" id="PS00676">
    <property type="entry name" value="SIGMA54_INTERACT_2"/>
    <property type="match status" value="1"/>
</dbReference>
<dbReference type="EMBL" id="CP139487">
    <property type="protein sequence ID" value="WPU64931.1"/>
    <property type="molecule type" value="Genomic_DNA"/>
</dbReference>
<dbReference type="PROSITE" id="PS00688">
    <property type="entry name" value="SIGMA54_INTERACT_3"/>
    <property type="match status" value="1"/>
</dbReference>
<keyword evidence="7" id="KW-0597">Phosphoprotein</keyword>
<feature type="domain" description="Response regulatory" evidence="9">
    <location>
        <begin position="21"/>
        <end position="141"/>
    </location>
</feature>
<dbReference type="Proteomes" id="UP001324634">
    <property type="component" value="Chromosome"/>
</dbReference>
<protein>
    <submittedName>
        <fullName evidence="10">Sigma-54 dependent transcriptional regulator</fullName>
    </submittedName>
</protein>
<dbReference type="InterPro" id="IPR003593">
    <property type="entry name" value="AAA+_ATPase"/>
</dbReference>
<keyword evidence="1" id="KW-0547">Nucleotide-binding</keyword>
<evidence type="ECO:0000256" key="4">
    <source>
        <dbReference type="ARBA" id="ARBA00023125"/>
    </source>
</evidence>
<dbReference type="SUPFAM" id="SSF52172">
    <property type="entry name" value="CheY-like"/>
    <property type="match status" value="1"/>
</dbReference>
<sequence>MDDMNFLHQSFDGSSVMNFPPIIIVEDDKLLGLSLKKYLEQTLKLNVQLYSSSEDCLMNFAKFHPKENPFCLVTDISLEQGSDGLLLIDILKDKGFEFVSIVMTGFASIETAIAATKKGVFHYLTKPFEIENLKKLVIQALQTKLSTVLPREIVSEGEGVFAAGDRNKATSRLKIDRPTVEDTFEGMIGRSKAMRDVFDRIQKVAKTDSTILIMGPSGTGKELVASAIHKLSSRNLKNRVSVNCGAIPAELLESELFGHMKGAFTGAISNRKGRFELAQNGTIFLDEIGDMPQLLQVKLLRVLQERQIEPVGSSENIDIDVRVIAATHRDLEKAVAEGKFREDLFYRLNVIPIKMPALKERREDIPLLISHFLDRFVSADRSNEISFAPLTMDLLMGYDWPGNVRELENVIERLVILRGGNEILPEDLPAKIFRSNPLATHQYKTLFELPEIGVDLKQILSDIEDSLIMQAMNRTRGNKNQASKLLALNRTTLIEKMKKKNLEL</sequence>
<dbReference type="FunFam" id="1.10.8.60:FF:000014">
    <property type="entry name" value="DNA-binding transcriptional regulator NtrC"/>
    <property type="match status" value="1"/>
</dbReference>
<evidence type="ECO:0000256" key="5">
    <source>
        <dbReference type="ARBA" id="ARBA00023159"/>
    </source>
</evidence>
<dbReference type="SMART" id="SM00382">
    <property type="entry name" value="AAA"/>
    <property type="match status" value="1"/>
</dbReference>
<keyword evidence="6" id="KW-0804">Transcription</keyword>
<keyword evidence="4" id="KW-0238">DNA-binding</keyword>
<evidence type="ECO:0000313" key="10">
    <source>
        <dbReference type="EMBL" id="WPU64931.1"/>
    </source>
</evidence>
<dbReference type="InterPro" id="IPR025943">
    <property type="entry name" value="Sigma_54_int_dom_ATP-bd_2"/>
</dbReference>
<dbReference type="InterPro" id="IPR025944">
    <property type="entry name" value="Sigma_54_int_dom_CS"/>
</dbReference>
<organism evidence="10 11">
    <name type="scientific">Peredibacter starrii</name>
    <dbReference type="NCBI Taxonomy" id="28202"/>
    <lineage>
        <taxon>Bacteria</taxon>
        <taxon>Pseudomonadati</taxon>
        <taxon>Bdellovibrionota</taxon>
        <taxon>Bacteriovoracia</taxon>
        <taxon>Bacteriovoracales</taxon>
        <taxon>Bacteriovoracaceae</taxon>
        <taxon>Peredibacter</taxon>
    </lineage>
</organism>
<proteinExistence type="predicted"/>
<dbReference type="Pfam" id="PF02954">
    <property type="entry name" value="HTH_8"/>
    <property type="match status" value="1"/>
</dbReference>
<dbReference type="Gene3D" id="1.10.8.60">
    <property type="match status" value="1"/>
</dbReference>
<gene>
    <name evidence="10" type="ORF">SOO65_19735</name>
</gene>
<keyword evidence="5" id="KW-0010">Activator</keyword>
<evidence type="ECO:0000256" key="6">
    <source>
        <dbReference type="ARBA" id="ARBA00023163"/>
    </source>
</evidence>
<dbReference type="InterPro" id="IPR002078">
    <property type="entry name" value="Sigma_54_int"/>
</dbReference>
<dbReference type="InterPro" id="IPR009057">
    <property type="entry name" value="Homeodomain-like_sf"/>
</dbReference>
<dbReference type="Pfam" id="PF00072">
    <property type="entry name" value="Response_reg"/>
    <property type="match status" value="1"/>
</dbReference>
<dbReference type="SUPFAM" id="SSF46689">
    <property type="entry name" value="Homeodomain-like"/>
    <property type="match status" value="1"/>
</dbReference>
<dbReference type="GO" id="GO:0005524">
    <property type="term" value="F:ATP binding"/>
    <property type="evidence" value="ECO:0007669"/>
    <property type="project" value="UniProtKB-KW"/>
</dbReference>
<dbReference type="InterPro" id="IPR001789">
    <property type="entry name" value="Sig_transdc_resp-reg_receiver"/>
</dbReference>
<dbReference type="Pfam" id="PF25601">
    <property type="entry name" value="AAA_lid_14"/>
    <property type="match status" value="1"/>
</dbReference>
<dbReference type="InterPro" id="IPR011006">
    <property type="entry name" value="CheY-like_superfamily"/>
</dbReference>
<evidence type="ECO:0000256" key="3">
    <source>
        <dbReference type="ARBA" id="ARBA00023015"/>
    </source>
</evidence>